<proteinExistence type="predicted"/>
<organism evidence="1 2">
    <name type="scientific">Fusarium albosuccineum</name>
    <dbReference type="NCBI Taxonomy" id="1237068"/>
    <lineage>
        <taxon>Eukaryota</taxon>
        <taxon>Fungi</taxon>
        <taxon>Dikarya</taxon>
        <taxon>Ascomycota</taxon>
        <taxon>Pezizomycotina</taxon>
        <taxon>Sordariomycetes</taxon>
        <taxon>Hypocreomycetidae</taxon>
        <taxon>Hypocreales</taxon>
        <taxon>Nectriaceae</taxon>
        <taxon>Fusarium</taxon>
        <taxon>Fusarium decemcellulare species complex</taxon>
    </lineage>
</organism>
<dbReference type="EMBL" id="JAADYS010001342">
    <property type="protein sequence ID" value="KAF4463522.1"/>
    <property type="molecule type" value="Genomic_DNA"/>
</dbReference>
<evidence type="ECO:0000313" key="2">
    <source>
        <dbReference type="Proteomes" id="UP000554235"/>
    </source>
</evidence>
<evidence type="ECO:0000313" key="1">
    <source>
        <dbReference type="EMBL" id="KAF4463522.1"/>
    </source>
</evidence>
<dbReference type="AlphaFoldDB" id="A0A8H4L5X5"/>
<comment type="caution">
    <text evidence="1">The sequence shown here is derived from an EMBL/GenBank/DDBJ whole genome shotgun (WGS) entry which is preliminary data.</text>
</comment>
<reference evidence="1 2" key="1">
    <citation type="submission" date="2020-01" db="EMBL/GenBank/DDBJ databases">
        <title>Identification and distribution of gene clusters putatively required for synthesis of sphingolipid metabolism inhibitors in phylogenetically diverse species of the filamentous fungus Fusarium.</title>
        <authorList>
            <person name="Kim H.-S."/>
            <person name="Busman M."/>
            <person name="Brown D.W."/>
            <person name="Divon H."/>
            <person name="Uhlig S."/>
            <person name="Proctor R.H."/>
        </authorList>
    </citation>
    <scope>NUCLEOTIDE SEQUENCE [LARGE SCALE GENOMIC DNA]</scope>
    <source>
        <strain evidence="1 2">NRRL 20459</strain>
    </source>
</reference>
<dbReference type="Proteomes" id="UP000554235">
    <property type="component" value="Unassembled WGS sequence"/>
</dbReference>
<name>A0A8H4L5X5_9HYPO</name>
<protein>
    <submittedName>
        <fullName evidence="1">Uncharacterized protein</fullName>
    </submittedName>
</protein>
<accession>A0A8H4L5X5</accession>
<sequence>MSPRLPNPSSSVASAVVVGSVRGQDQEPPINATVSVHGAGAGHVGSGEFVDSSSHGNVRIPKSRITCFSLLHHLSTCGGQHRLSPFQIVPISVLSTYLRTTDRAKAAQKVDHR</sequence>
<gene>
    <name evidence="1" type="ORF">FALBO_9647</name>
</gene>
<keyword evidence="2" id="KW-1185">Reference proteome</keyword>